<dbReference type="Gene3D" id="2.60.40.4070">
    <property type="match status" value="1"/>
</dbReference>
<dbReference type="EMBL" id="DTGD01000132">
    <property type="protein sequence ID" value="HGB35957.1"/>
    <property type="molecule type" value="Genomic_DNA"/>
</dbReference>
<evidence type="ECO:0000259" key="1">
    <source>
        <dbReference type="Pfam" id="PF18962"/>
    </source>
</evidence>
<dbReference type="Pfam" id="PF18962">
    <property type="entry name" value="Por_Secre_tail"/>
    <property type="match status" value="1"/>
</dbReference>
<name>A0A7V3KNI5_UNCW3</name>
<feature type="domain" description="Secretion system C-terminal sorting" evidence="1">
    <location>
        <begin position="271"/>
        <end position="346"/>
    </location>
</feature>
<comment type="caution">
    <text evidence="2">The sequence shown here is derived from an EMBL/GenBank/DDBJ whole genome shotgun (WGS) entry which is preliminary data.</text>
</comment>
<sequence length="349" mass="39446">MAHSQLLSNSFFVSVPDSSNLQGIACERVGSDIFFYVGFDEGDHGAVKTYKYVPDLRKLQQINCLHLPFILRHPNDIDIKGDSLIICGWNGNSISNIGFIDKYSGSIVGTLKDTLENGWHLQIVFSDGKSIYRGITNSLDFKIEKLVGKQFQNIGLLAPSPYRQASNYVQGSKFINEKCLAILTSFPSRIDLFDYDKNTFRYISSYDLGYDGDETEGLGVIQENRNYGMVDFYYGIRPPNRINIASFELPIISSDTVARSTIAKYELLQNYPNPFNATTIISYRLPEASDVTLKVYDMIGREVTTLVNERQEAGSYVVRFDAMKLASGVYICRLQARNFVQSRKLILLR</sequence>
<accession>A0A7V3KNI5</accession>
<dbReference type="InterPro" id="IPR026444">
    <property type="entry name" value="Secre_tail"/>
</dbReference>
<dbReference type="AlphaFoldDB" id="A0A7V3KNI5"/>
<reference evidence="2" key="1">
    <citation type="journal article" date="2020" name="mSystems">
        <title>Genome- and Community-Level Interaction Insights into Carbon Utilization and Element Cycling Functions of Hydrothermarchaeota in Hydrothermal Sediment.</title>
        <authorList>
            <person name="Zhou Z."/>
            <person name="Liu Y."/>
            <person name="Xu W."/>
            <person name="Pan J."/>
            <person name="Luo Z.H."/>
            <person name="Li M."/>
        </authorList>
    </citation>
    <scope>NUCLEOTIDE SEQUENCE [LARGE SCALE GENOMIC DNA]</scope>
    <source>
        <strain evidence="2">SpSt-754</strain>
    </source>
</reference>
<evidence type="ECO:0000313" key="2">
    <source>
        <dbReference type="EMBL" id="HGB35957.1"/>
    </source>
</evidence>
<protein>
    <submittedName>
        <fullName evidence="2">T9SS type A sorting domain-containing protein</fullName>
    </submittedName>
</protein>
<dbReference type="NCBIfam" id="TIGR04183">
    <property type="entry name" value="Por_Secre_tail"/>
    <property type="match status" value="1"/>
</dbReference>
<proteinExistence type="predicted"/>
<organism evidence="2">
    <name type="scientific">candidate division WOR-3 bacterium</name>
    <dbReference type="NCBI Taxonomy" id="2052148"/>
    <lineage>
        <taxon>Bacteria</taxon>
        <taxon>Bacteria division WOR-3</taxon>
    </lineage>
</organism>
<gene>
    <name evidence="2" type="ORF">ENV38_03535</name>
</gene>